<dbReference type="Gene3D" id="3.40.50.2020">
    <property type="match status" value="1"/>
</dbReference>
<evidence type="ECO:0000313" key="4">
    <source>
        <dbReference type="Proteomes" id="UP001161423"/>
    </source>
</evidence>
<keyword evidence="4" id="KW-1185">Reference proteome</keyword>
<dbReference type="InterPro" id="IPR000836">
    <property type="entry name" value="PRTase_dom"/>
</dbReference>
<dbReference type="Proteomes" id="UP001161423">
    <property type="component" value="Unassembled WGS sequence"/>
</dbReference>
<protein>
    <submittedName>
        <fullName evidence="3">Amidophosphoribosyltransferase</fullName>
    </submittedName>
</protein>
<dbReference type="InterPro" id="IPR051910">
    <property type="entry name" value="ComF/GntX_DNA_util-trans"/>
</dbReference>
<evidence type="ECO:0000259" key="2">
    <source>
        <dbReference type="Pfam" id="PF18912"/>
    </source>
</evidence>
<gene>
    <name evidence="3" type="primary">comF</name>
    <name evidence="3" type="ORF">GCM10007891_18320</name>
</gene>
<dbReference type="CDD" id="cd06223">
    <property type="entry name" value="PRTases_typeI"/>
    <property type="match status" value="1"/>
</dbReference>
<comment type="similarity">
    <text evidence="1">Belongs to the ComF/GntX family.</text>
</comment>
<sequence length="242" mass="27356">MKLGHVMANLLSLTQQLQQLYRKVFPIPCLLCGLVTEGQALCESCIAELPVIQQCCIHCAIPIEQGQICGQCLKKPPIQDSSLSLYRYEQAVPRMMSALKYHRQIQLADICAREFIAYHSLATPPDVLLPIPLHPSRLRQRGYNQSLLFTDTLAQLLKIPCRPELLKRVKKTATQTQLNAKQRHKNMRQAFKYDSSFVPEHVAIIDDVMTSGATTHEAARVLKRAGVETIEVWTIARAISHY</sequence>
<reference evidence="3" key="2">
    <citation type="submission" date="2023-01" db="EMBL/GenBank/DDBJ databases">
        <title>Draft genome sequence of Methylophaga thalassica strain NBRC 102424.</title>
        <authorList>
            <person name="Sun Q."/>
            <person name="Mori K."/>
        </authorList>
    </citation>
    <scope>NUCLEOTIDE SEQUENCE</scope>
    <source>
        <strain evidence="3">NBRC 102424</strain>
    </source>
</reference>
<dbReference type="SUPFAM" id="SSF53271">
    <property type="entry name" value="PRTase-like"/>
    <property type="match status" value="1"/>
</dbReference>
<proteinExistence type="inferred from homology"/>
<organism evidence="3 4">
    <name type="scientific">Methylophaga thalassica</name>
    <dbReference type="NCBI Taxonomy" id="40223"/>
    <lineage>
        <taxon>Bacteria</taxon>
        <taxon>Pseudomonadati</taxon>
        <taxon>Pseudomonadota</taxon>
        <taxon>Gammaproteobacteria</taxon>
        <taxon>Thiotrichales</taxon>
        <taxon>Piscirickettsiaceae</taxon>
        <taxon>Methylophaga</taxon>
    </lineage>
</organism>
<feature type="domain" description="Double zinc ribbon" evidence="2">
    <location>
        <begin position="23"/>
        <end position="73"/>
    </location>
</feature>
<name>A0ABQ5TXT5_9GAMM</name>
<reference evidence="3" key="1">
    <citation type="journal article" date="2014" name="Int. J. Syst. Evol. Microbiol.">
        <title>Complete genome of a new Firmicutes species belonging to the dominant human colonic microbiota ('Ruminococcus bicirculans') reveals two chromosomes and a selective capacity to utilize plant glucans.</title>
        <authorList>
            <consortium name="NISC Comparative Sequencing Program"/>
            <person name="Wegmann U."/>
            <person name="Louis P."/>
            <person name="Goesmann A."/>
            <person name="Henrissat B."/>
            <person name="Duncan S.H."/>
            <person name="Flint H.J."/>
        </authorList>
    </citation>
    <scope>NUCLEOTIDE SEQUENCE</scope>
    <source>
        <strain evidence="3">NBRC 102424</strain>
    </source>
</reference>
<accession>A0ABQ5TXT5</accession>
<dbReference type="InterPro" id="IPR029057">
    <property type="entry name" value="PRTase-like"/>
</dbReference>
<dbReference type="PANTHER" id="PTHR47505:SF1">
    <property type="entry name" value="DNA UTILIZATION PROTEIN YHGH"/>
    <property type="match status" value="1"/>
</dbReference>
<dbReference type="InterPro" id="IPR044005">
    <property type="entry name" value="DZR_2"/>
</dbReference>
<dbReference type="Pfam" id="PF18912">
    <property type="entry name" value="DZR_2"/>
    <property type="match status" value="1"/>
</dbReference>
<dbReference type="EMBL" id="BSND01000005">
    <property type="protein sequence ID" value="GLP99978.1"/>
    <property type="molecule type" value="Genomic_DNA"/>
</dbReference>
<comment type="caution">
    <text evidence="3">The sequence shown here is derived from an EMBL/GenBank/DDBJ whole genome shotgun (WGS) entry which is preliminary data.</text>
</comment>
<evidence type="ECO:0000313" key="3">
    <source>
        <dbReference type="EMBL" id="GLP99978.1"/>
    </source>
</evidence>
<evidence type="ECO:0000256" key="1">
    <source>
        <dbReference type="ARBA" id="ARBA00008007"/>
    </source>
</evidence>
<dbReference type="PANTHER" id="PTHR47505">
    <property type="entry name" value="DNA UTILIZATION PROTEIN YHGH"/>
    <property type="match status" value="1"/>
</dbReference>